<keyword evidence="4 5" id="KW-0653">Protein transport</keyword>
<dbReference type="Proteomes" id="UP000694866">
    <property type="component" value="Unplaced"/>
</dbReference>
<dbReference type="Pfam" id="PF20652">
    <property type="entry name" value="Sec8_C"/>
    <property type="match status" value="1"/>
</dbReference>
<reference evidence="12" key="2">
    <citation type="submission" date="2025-04" db="UniProtKB">
        <authorList>
            <consortium name="RefSeq"/>
        </authorList>
    </citation>
    <scope>IDENTIFICATION</scope>
    <source>
        <strain evidence="12">USDA-PBARC FA_bdor</strain>
        <tissue evidence="12">Whole organism</tissue>
    </source>
</reference>
<dbReference type="CTD" id="40712"/>
<evidence type="ECO:0000259" key="8">
    <source>
        <dbReference type="Pfam" id="PF04048"/>
    </source>
</evidence>
<dbReference type="RefSeq" id="XP_011308440.1">
    <property type="nucleotide sequence ID" value="XM_011310138.1"/>
</dbReference>
<keyword evidence="3 5" id="KW-0268">Exocytosis</keyword>
<dbReference type="InterPro" id="IPR007191">
    <property type="entry name" value="Sec8_exocyst_N"/>
</dbReference>
<dbReference type="GO" id="GO:0006612">
    <property type="term" value="P:protein targeting to membrane"/>
    <property type="evidence" value="ECO:0007669"/>
    <property type="project" value="UniProtKB-UniRule"/>
</dbReference>
<reference evidence="10" key="1">
    <citation type="submission" date="2015-01" db="EMBL/GenBank/DDBJ databases">
        <title>Transcriptome Assembly of Fopius arisanus.</title>
        <authorList>
            <person name="Geib S."/>
        </authorList>
    </citation>
    <scope>NUCLEOTIDE SEQUENCE</scope>
</reference>
<dbReference type="KEGG" id="fas:105269693"/>
<dbReference type="GO" id="GO:0015031">
    <property type="term" value="P:protein transport"/>
    <property type="evidence" value="ECO:0007669"/>
    <property type="project" value="UniProtKB-KW"/>
</dbReference>
<evidence type="ECO:0000256" key="1">
    <source>
        <dbReference type="ARBA" id="ARBA00010470"/>
    </source>
</evidence>
<evidence type="ECO:0000256" key="7">
    <source>
        <dbReference type="SAM" id="MobiDB-lite"/>
    </source>
</evidence>
<keyword evidence="11" id="KW-1185">Reference proteome</keyword>
<feature type="region of interest" description="Disordered" evidence="7">
    <location>
        <begin position="212"/>
        <end position="235"/>
    </location>
</feature>
<evidence type="ECO:0000313" key="12">
    <source>
        <dbReference type="RefSeq" id="XP_011308440.1"/>
    </source>
</evidence>
<feature type="compositionally biased region" description="Basic and acidic residues" evidence="7">
    <location>
        <begin position="217"/>
        <end position="226"/>
    </location>
</feature>
<dbReference type="GO" id="GO:0007268">
    <property type="term" value="P:chemical synaptic transmission"/>
    <property type="evidence" value="ECO:0007669"/>
    <property type="project" value="TreeGrafter"/>
</dbReference>
<comment type="similarity">
    <text evidence="1 5">Belongs to the SEC8 family.</text>
</comment>
<dbReference type="PANTHER" id="PTHR14146:SF0">
    <property type="entry name" value="EXOCYST COMPLEX COMPONENT 4"/>
    <property type="match status" value="1"/>
</dbReference>
<dbReference type="GO" id="GO:0090522">
    <property type="term" value="P:vesicle tethering involved in exocytosis"/>
    <property type="evidence" value="ECO:0007669"/>
    <property type="project" value="UniProtKB-UniRule"/>
</dbReference>
<organism evidence="10">
    <name type="scientific">Fopius arisanus</name>
    <dbReference type="NCBI Taxonomy" id="64838"/>
    <lineage>
        <taxon>Eukaryota</taxon>
        <taxon>Metazoa</taxon>
        <taxon>Ecdysozoa</taxon>
        <taxon>Arthropoda</taxon>
        <taxon>Hexapoda</taxon>
        <taxon>Insecta</taxon>
        <taxon>Pterygota</taxon>
        <taxon>Neoptera</taxon>
        <taxon>Endopterygota</taxon>
        <taxon>Hymenoptera</taxon>
        <taxon>Apocrita</taxon>
        <taxon>Ichneumonoidea</taxon>
        <taxon>Braconidae</taxon>
        <taxon>Opiinae</taxon>
        <taxon>Fopius</taxon>
    </lineage>
</organism>
<dbReference type="GO" id="GO:0032584">
    <property type="term" value="C:growth cone membrane"/>
    <property type="evidence" value="ECO:0007669"/>
    <property type="project" value="TreeGrafter"/>
</dbReference>
<keyword evidence="6" id="KW-0175">Coiled coil</keyword>
<dbReference type="OrthoDB" id="272977at2759"/>
<dbReference type="GO" id="GO:0045202">
    <property type="term" value="C:synapse"/>
    <property type="evidence" value="ECO:0007669"/>
    <property type="project" value="TreeGrafter"/>
</dbReference>
<evidence type="ECO:0000313" key="11">
    <source>
        <dbReference type="Proteomes" id="UP000694866"/>
    </source>
</evidence>
<accession>A0A9R1TFJ9</accession>
<feature type="domain" description="Exocyst complex component Sec8 N-terminal" evidence="8">
    <location>
        <begin position="45"/>
        <end position="141"/>
    </location>
</feature>
<dbReference type="GO" id="GO:0006904">
    <property type="term" value="P:vesicle docking involved in exocytosis"/>
    <property type="evidence" value="ECO:0007669"/>
    <property type="project" value="InterPro"/>
</dbReference>
<evidence type="ECO:0000256" key="2">
    <source>
        <dbReference type="ARBA" id="ARBA00022448"/>
    </source>
</evidence>
<dbReference type="Pfam" id="PF04048">
    <property type="entry name" value="Sec8_N"/>
    <property type="match status" value="1"/>
</dbReference>
<sequence length="951" mass="108796">MSIAPPIKPPRGIKPTKETSGLLISVIRALSASETNEQREVEKAKLEKEYKRSDQRLDELVSLHDQDLTEVMKIFSNLSERVTGSREKIHAVKENLNACKQLLRCRREELMKLWLEGVEHKHVLQLLNEIDQLREVPSRLSHYLNKKLYLHATQLLVSALSMGDGSLEGVEALREVRLELETKKQQLQQKLLEELTRHLYLETTREVLLRRQGSGRDFQRGNESRGSRGNKVKRSLLEVNYPTSSRSNLNLEDLTNITEDENTNPEDNSEHFIAIIIQCLALLNNIPEAVEAIKAQMQSELLNIISRTSEQIRKNSKNPPKTAETNEIIEPTDDDNQSLVELLQTVFEQFRSVVAAHGTALRSFSHVCKKYNLDVRLYEMPDVWSKIQAVLQMLLTEFLDIQNIVDGPFQSTTLEEGAVDINTYFSKRRLQKPMRRSLFKFESSSHPKTLNNYLKDQRYGNLNRESNLSQRRLVCEPNPKNITIIFRPMMQFIEEIERALDSKPNCPCTLNSFIADYVKEVFLGRHHVMVATIIDAATKGSDAWTATTPPEVMKELGLTRPLLISTVQVERCVSELRSLMISLPLQAEHFCTLALNVLHNYRETCQGAYRGIIQPDSEDKRICSAAWLKDDDISRFIKSLPNWDNMKSDVARKGRGRWTMRRQETQEEESPEEIRQRNLREAEILASTLGEGGINAHEILSDVGQLKCLALIQESVEWFSLSIRSLVAELSQAKGGELGGLPRVSDSLVESLEQVAGEFEELANTCILVLHLEVRVQCFHYLLPRGEYSHLCGGVKDPQEADPRVEELSRVLQNIDEALQSTLHQKKTKYIFEGLGHLIAKILITSAQYIERIDKSGIQRMCRNVFTLQQTLTNITMTRELALDYARQYFEMFYETPEDILNSVLENGPRFSELEYINAFQLIARSREGYTSMSKHLERLSEILGEVGVTV</sequence>
<protein>
    <recommendedName>
        <fullName evidence="5">Exocyst complex component Sec8</fullName>
    </recommendedName>
</protein>
<feature type="domain" description="Exocyst complex component Sec8 middle helical bundle" evidence="9">
    <location>
        <begin position="264"/>
        <end position="448"/>
    </location>
</feature>
<dbReference type="EMBL" id="GBYB01002566">
    <property type="protein sequence ID" value="JAG72333.1"/>
    <property type="molecule type" value="Transcribed_RNA"/>
</dbReference>
<evidence type="ECO:0000256" key="5">
    <source>
        <dbReference type="RuleBase" id="RU367079"/>
    </source>
</evidence>
<dbReference type="GO" id="GO:0006893">
    <property type="term" value="P:Golgi to plasma membrane transport"/>
    <property type="evidence" value="ECO:0007669"/>
    <property type="project" value="TreeGrafter"/>
</dbReference>
<feature type="coiled-coil region" evidence="6">
    <location>
        <begin position="170"/>
        <end position="197"/>
    </location>
</feature>
<dbReference type="InterPro" id="IPR048630">
    <property type="entry name" value="Sec8_M"/>
</dbReference>
<dbReference type="PANTHER" id="PTHR14146">
    <property type="entry name" value="EXOCYST COMPLEX COMPONENT 4"/>
    <property type="match status" value="1"/>
</dbReference>
<evidence type="ECO:0000259" key="9">
    <source>
        <dbReference type="Pfam" id="PF20652"/>
    </source>
</evidence>
<evidence type="ECO:0000256" key="4">
    <source>
        <dbReference type="ARBA" id="ARBA00022927"/>
    </source>
</evidence>
<accession>A0A0C9R726</accession>
<dbReference type="GO" id="GO:0000145">
    <property type="term" value="C:exocyst"/>
    <property type="evidence" value="ECO:0007669"/>
    <property type="project" value="UniProtKB-UniRule"/>
</dbReference>
<dbReference type="InterPro" id="IPR039682">
    <property type="entry name" value="Sec8/EXOC4"/>
</dbReference>
<comment type="function">
    <text evidence="5">Component of the exocyst complex involved in the docking of exocytic vesicles with fusion sites on the plasma membrane.</text>
</comment>
<evidence type="ECO:0000313" key="10">
    <source>
        <dbReference type="EMBL" id="JAG72333.1"/>
    </source>
</evidence>
<keyword evidence="2 5" id="KW-0813">Transport</keyword>
<feature type="coiled-coil region" evidence="6">
    <location>
        <begin position="27"/>
        <end position="63"/>
    </location>
</feature>
<feature type="region of interest" description="Disordered" evidence="7">
    <location>
        <begin position="654"/>
        <end position="673"/>
    </location>
</feature>
<evidence type="ECO:0000256" key="3">
    <source>
        <dbReference type="ARBA" id="ARBA00022483"/>
    </source>
</evidence>
<proteinExistence type="inferred from homology"/>
<evidence type="ECO:0000256" key="6">
    <source>
        <dbReference type="SAM" id="Coils"/>
    </source>
</evidence>
<name>A0A0C9R726_9HYME</name>
<gene>
    <name evidence="10" type="primary">sec8</name>
    <name evidence="12" type="synonym">Sec8</name>
    <name evidence="10" type="ORF">g.5833</name>
</gene>
<dbReference type="GeneID" id="105269693"/>
<dbReference type="AlphaFoldDB" id="A0A0C9R726"/>